<accession>A0ABY1QMT8</accession>
<dbReference type="SUPFAM" id="SSF57783">
    <property type="entry name" value="Zinc beta-ribbon"/>
    <property type="match status" value="1"/>
</dbReference>
<dbReference type="InterPro" id="IPR036977">
    <property type="entry name" value="DNA_primase_Znf_CHC2"/>
</dbReference>
<dbReference type="RefSeq" id="WP_283444099.1">
    <property type="nucleotide sequence ID" value="NZ_FXUL01000018.1"/>
</dbReference>
<sequence>MEEVKFSEVRQLVQLTWFFEYVLGAPPKQMNGTIRYHMCPNPQCGESSKHSVKVSVEENRWRCFACGERGDVIDAAAAFWGISPRDAALKLIGADPDVMKSYVPPKPKPVVPRDDTAIGVVVDALLAAGRKPDDGMLAYLNGRGISTPLAMEAIRRGIMVTLPTNPNSAKELLYDLVGEAALIKAGMLREDAKAPAIAFRPLVFISKGSRTAEFRLSRPAKEDEVKSLRYGDVTPWAWKGADSSRVMITEGCIDLLSAVQMGTKRSIIGLPGCVNWQPEWFHKLKGRNVLVALDNDERGQSATAKLVPVLQAVGAEVGVYGLPAGVGDLNEQLQAQLGLS</sequence>
<gene>
    <name evidence="1" type="ORF">SAMN06295970_11846</name>
</gene>
<dbReference type="Gene3D" id="3.90.580.10">
    <property type="entry name" value="Zinc finger, CHC2-type domain"/>
    <property type="match status" value="1"/>
</dbReference>
<protein>
    <submittedName>
        <fullName evidence="1">Toprim-like</fullName>
    </submittedName>
</protein>
<dbReference type="Pfam" id="PF13155">
    <property type="entry name" value="Toprim_2"/>
    <property type="match status" value="1"/>
</dbReference>
<organism evidence="1 2">
    <name type="scientific">Noviherbaspirillum suwonense</name>
    <dbReference type="NCBI Taxonomy" id="1224511"/>
    <lineage>
        <taxon>Bacteria</taxon>
        <taxon>Pseudomonadati</taxon>
        <taxon>Pseudomonadota</taxon>
        <taxon>Betaproteobacteria</taxon>
        <taxon>Burkholderiales</taxon>
        <taxon>Oxalobacteraceae</taxon>
        <taxon>Noviherbaspirillum</taxon>
    </lineage>
</organism>
<dbReference type="EMBL" id="FXUL01000018">
    <property type="protein sequence ID" value="SMP72503.1"/>
    <property type="molecule type" value="Genomic_DNA"/>
</dbReference>
<name>A0ABY1QMT8_9BURK</name>
<dbReference type="CDD" id="cd03364">
    <property type="entry name" value="TOPRIM_DnaG_primases"/>
    <property type="match status" value="1"/>
</dbReference>
<keyword evidence="2" id="KW-1185">Reference proteome</keyword>
<dbReference type="InterPro" id="IPR034151">
    <property type="entry name" value="TOPRIM_DnaG_bac"/>
</dbReference>
<reference evidence="1 2" key="1">
    <citation type="submission" date="2017-05" db="EMBL/GenBank/DDBJ databases">
        <authorList>
            <person name="Varghese N."/>
            <person name="Submissions S."/>
        </authorList>
    </citation>
    <scope>NUCLEOTIDE SEQUENCE [LARGE SCALE GENOMIC DNA]</scope>
    <source>
        <strain evidence="1 2">DSM 26001</strain>
    </source>
</reference>
<dbReference type="Proteomes" id="UP001158049">
    <property type="component" value="Unassembled WGS sequence"/>
</dbReference>
<comment type="caution">
    <text evidence="1">The sequence shown here is derived from an EMBL/GenBank/DDBJ whole genome shotgun (WGS) entry which is preliminary data.</text>
</comment>
<evidence type="ECO:0000313" key="2">
    <source>
        <dbReference type="Proteomes" id="UP001158049"/>
    </source>
</evidence>
<evidence type="ECO:0000313" key="1">
    <source>
        <dbReference type="EMBL" id="SMP72503.1"/>
    </source>
</evidence>
<dbReference type="SUPFAM" id="SSF56731">
    <property type="entry name" value="DNA primase core"/>
    <property type="match status" value="1"/>
</dbReference>
<dbReference type="Gene3D" id="3.40.1360.10">
    <property type="match status" value="1"/>
</dbReference>
<proteinExistence type="predicted"/>